<evidence type="ECO:0000256" key="8">
    <source>
        <dbReference type="ARBA" id="ARBA00022692"/>
    </source>
</evidence>
<keyword evidence="10 12" id="KW-1133">Transmembrane helix</keyword>
<keyword evidence="14" id="KW-1185">Reference proteome</keyword>
<dbReference type="InterPro" id="IPR007078">
    <property type="entry name" value="Haem_export_protD_CcmD"/>
</dbReference>
<comment type="function">
    <text evidence="1 12">Required for the export of heme to the periplasm for the biogenesis of c-type cytochromes.</text>
</comment>
<keyword evidence="7 12" id="KW-0997">Cell inner membrane</keyword>
<dbReference type="EMBL" id="JBHRTB010000010">
    <property type="protein sequence ID" value="MFC3144578.1"/>
    <property type="molecule type" value="Genomic_DNA"/>
</dbReference>
<evidence type="ECO:0000256" key="1">
    <source>
        <dbReference type="ARBA" id="ARBA00002442"/>
    </source>
</evidence>
<comment type="subcellular location">
    <subcellularLocation>
        <location evidence="2 12">Cell inner membrane</location>
        <topology evidence="2 12">Single-pass membrane protein</topology>
    </subcellularLocation>
</comment>
<dbReference type="RefSeq" id="WP_275633721.1">
    <property type="nucleotide sequence ID" value="NZ_JARGYD010000006.1"/>
</dbReference>
<evidence type="ECO:0000256" key="12">
    <source>
        <dbReference type="RuleBase" id="RU363101"/>
    </source>
</evidence>
<evidence type="ECO:0000256" key="6">
    <source>
        <dbReference type="ARBA" id="ARBA00022475"/>
    </source>
</evidence>
<dbReference type="NCBIfam" id="TIGR03141">
    <property type="entry name" value="cytochro_ccmD"/>
    <property type="match status" value="1"/>
</dbReference>
<name>A0ABV7GW85_9RHOB</name>
<gene>
    <name evidence="13" type="primary">ccmD</name>
    <name evidence="13" type="ORF">ACFOGP_17780</name>
</gene>
<evidence type="ECO:0000256" key="2">
    <source>
        <dbReference type="ARBA" id="ARBA00004377"/>
    </source>
</evidence>
<evidence type="ECO:0000256" key="3">
    <source>
        <dbReference type="ARBA" id="ARBA00008741"/>
    </source>
</evidence>
<dbReference type="Pfam" id="PF04995">
    <property type="entry name" value="CcmD"/>
    <property type="match status" value="1"/>
</dbReference>
<keyword evidence="6 12" id="KW-1003">Cell membrane</keyword>
<evidence type="ECO:0000313" key="14">
    <source>
        <dbReference type="Proteomes" id="UP001595632"/>
    </source>
</evidence>
<evidence type="ECO:0000313" key="13">
    <source>
        <dbReference type="EMBL" id="MFC3144578.1"/>
    </source>
</evidence>
<proteinExistence type="inferred from homology"/>
<comment type="caution">
    <text evidence="13">The sequence shown here is derived from an EMBL/GenBank/DDBJ whole genome shotgun (WGS) entry which is preliminary data.</text>
</comment>
<accession>A0ABV7GW85</accession>
<keyword evidence="11 12" id="KW-0472">Membrane</keyword>
<feature type="transmembrane region" description="Helical" evidence="12">
    <location>
        <begin position="12"/>
        <end position="32"/>
    </location>
</feature>
<dbReference type="Proteomes" id="UP001595632">
    <property type="component" value="Unassembled WGS sequence"/>
</dbReference>
<reference evidence="14" key="1">
    <citation type="journal article" date="2019" name="Int. J. Syst. Evol. Microbiol.">
        <title>The Global Catalogue of Microorganisms (GCM) 10K type strain sequencing project: providing services to taxonomists for standard genome sequencing and annotation.</title>
        <authorList>
            <consortium name="The Broad Institute Genomics Platform"/>
            <consortium name="The Broad Institute Genome Sequencing Center for Infectious Disease"/>
            <person name="Wu L."/>
            <person name="Ma J."/>
        </authorList>
    </citation>
    <scope>NUCLEOTIDE SEQUENCE [LARGE SCALE GENOMIC DNA]</scope>
    <source>
        <strain evidence="14">KCTC 52366</strain>
    </source>
</reference>
<keyword evidence="8 12" id="KW-0812">Transmembrane</keyword>
<evidence type="ECO:0000256" key="9">
    <source>
        <dbReference type="ARBA" id="ARBA00022748"/>
    </source>
</evidence>
<evidence type="ECO:0000256" key="4">
    <source>
        <dbReference type="ARBA" id="ARBA00016461"/>
    </source>
</evidence>
<keyword evidence="5 12" id="KW-0813">Transport</keyword>
<comment type="similarity">
    <text evidence="3 12">Belongs to the CcmD/CycX/HelD family.</text>
</comment>
<evidence type="ECO:0000256" key="7">
    <source>
        <dbReference type="ARBA" id="ARBA00022519"/>
    </source>
</evidence>
<evidence type="ECO:0000256" key="11">
    <source>
        <dbReference type="ARBA" id="ARBA00023136"/>
    </source>
</evidence>
<protein>
    <recommendedName>
        <fullName evidence="4 12">Heme exporter protein D</fullName>
    </recommendedName>
</protein>
<evidence type="ECO:0000256" key="5">
    <source>
        <dbReference type="ARBA" id="ARBA00022448"/>
    </source>
</evidence>
<sequence length="51" mass="5557">MIPELGKYAGTVLSAYGISLLLLLGVVALSVVQWRRMKRRLAAAEARRSNG</sequence>
<organism evidence="13 14">
    <name type="scientific">Psychromarinibacter halotolerans</name>
    <dbReference type="NCBI Taxonomy" id="1775175"/>
    <lineage>
        <taxon>Bacteria</taxon>
        <taxon>Pseudomonadati</taxon>
        <taxon>Pseudomonadota</taxon>
        <taxon>Alphaproteobacteria</taxon>
        <taxon>Rhodobacterales</taxon>
        <taxon>Paracoccaceae</taxon>
        <taxon>Psychromarinibacter</taxon>
    </lineage>
</organism>
<evidence type="ECO:0000256" key="10">
    <source>
        <dbReference type="ARBA" id="ARBA00022989"/>
    </source>
</evidence>
<keyword evidence="9 12" id="KW-0201">Cytochrome c-type biogenesis</keyword>